<dbReference type="NCBIfam" id="NF005559">
    <property type="entry name" value="PRK07231.1"/>
    <property type="match status" value="1"/>
</dbReference>
<dbReference type="PANTHER" id="PTHR43975">
    <property type="entry name" value="ZGC:101858"/>
    <property type="match status" value="1"/>
</dbReference>
<dbReference type="PANTHER" id="PTHR43975:SF2">
    <property type="entry name" value="EG:BACR7A4.14 PROTEIN-RELATED"/>
    <property type="match status" value="1"/>
</dbReference>
<evidence type="ECO:0000313" key="2">
    <source>
        <dbReference type="Proteomes" id="UP000007110"/>
    </source>
</evidence>
<evidence type="ECO:0000313" key="1">
    <source>
        <dbReference type="EnsemblMetazoa" id="XP_030846135"/>
    </source>
</evidence>
<sequence length="262" mass="27744">MGEFVGKVVLITGASSGIGAETAVHFAAEGAGLALVGRDEGRLEKTAQDCMAKGLAKDKVLTIKADMCVEEDVKRIVESTITYFGRLDVLVNNAGQAKLDLLRSETVMENFDDLLKLNVRSVVQLTNLAVPHLITSKGSVVNVSSLAGKRVAHMSFSYNILRAATDQFTRCCAVDLAPKSVRVNAVNPGAIKTPLLTGFGIPAEQIEEVCAKMHPLGRIGQPTDVASAIKFLASNAASFITGETLSIDGGRHAYCARELGTI</sequence>
<dbReference type="SUPFAM" id="SSF51735">
    <property type="entry name" value="NAD(P)-binding Rossmann-fold domains"/>
    <property type="match status" value="1"/>
</dbReference>
<dbReference type="KEGG" id="spu:586484"/>
<dbReference type="EnsemblMetazoa" id="XM_030990275">
    <property type="protein sequence ID" value="XP_030846135"/>
    <property type="gene ID" value="LOC586484"/>
</dbReference>
<dbReference type="PRINTS" id="PR00081">
    <property type="entry name" value="GDHRDH"/>
</dbReference>
<reference evidence="2" key="1">
    <citation type="submission" date="2015-02" db="EMBL/GenBank/DDBJ databases">
        <title>Genome sequencing for Strongylocentrotus purpuratus.</title>
        <authorList>
            <person name="Murali S."/>
            <person name="Liu Y."/>
            <person name="Vee V."/>
            <person name="English A."/>
            <person name="Wang M."/>
            <person name="Skinner E."/>
            <person name="Han Y."/>
            <person name="Muzny D.M."/>
            <person name="Worley K.C."/>
            <person name="Gibbs R.A."/>
        </authorList>
    </citation>
    <scope>NUCLEOTIDE SEQUENCE</scope>
</reference>
<dbReference type="FunFam" id="3.40.50.720:FF:000084">
    <property type="entry name" value="Short-chain dehydrogenase reductase"/>
    <property type="match status" value="1"/>
</dbReference>
<keyword evidence="2" id="KW-1185">Reference proteome</keyword>
<dbReference type="RefSeq" id="XP_030846135.1">
    <property type="nucleotide sequence ID" value="XM_030990275.1"/>
</dbReference>
<name>A0A7M7P4S8_STRPU</name>
<dbReference type="GeneID" id="586484"/>
<dbReference type="OMA" id="GMTYTPM"/>
<accession>A0A7M7P4S8</accession>
<dbReference type="AlphaFoldDB" id="A0A7M7P4S8"/>
<dbReference type="Pfam" id="PF13561">
    <property type="entry name" value="adh_short_C2"/>
    <property type="match status" value="1"/>
</dbReference>
<dbReference type="InterPro" id="IPR002347">
    <property type="entry name" value="SDR_fam"/>
</dbReference>
<proteinExistence type="predicted"/>
<dbReference type="InterPro" id="IPR036291">
    <property type="entry name" value="NAD(P)-bd_dom_sf"/>
</dbReference>
<dbReference type="Gene3D" id="3.40.50.720">
    <property type="entry name" value="NAD(P)-binding Rossmann-like Domain"/>
    <property type="match status" value="1"/>
</dbReference>
<dbReference type="PRINTS" id="PR00080">
    <property type="entry name" value="SDRFAMILY"/>
</dbReference>
<reference evidence="1" key="2">
    <citation type="submission" date="2021-01" db="UniProtKB">
        <authorList>
            <consortium name="EnsemblMetazoa"/>
        </authorList>
    </citation>
    <scope>IDENTIFICATION</scope>
</reference>
<organism evidence="1 2">
    <name type="scientific">Strongylocentrotus purpuratus</name>
    <name type="common">Purple sea urchin</name>
    <dbReference type="NCBI Taxonomy" id="7668"/>
    <lineage>
        <taxon>Eukaryota</taxon>
        <taxon>Metazoa</taxon>
        <taxon>Echinodermata</taxon>
        <taxon>Eleutherozoa</taxon>
        <taxon>Echinozoa</taxon>
        <taxon>Echinoidea</taxon>
        <taxon>Euechinoidea</taxon>
        <taxon>Echinacea</taxon>
        <taxon>Camarodonta</taxon>
        <taxon>Echinidea</taxon>
        <taxon>Strongylocentrotidae</taxon>
        <taxon>Strongylocentrotus</taxon>
    </lineage>
</organism>
<protein>
    <submittedName>
        <fullName evidence="1">Uncharacterized protein</fullName>
    </submittedName>
</protein>
<dbReference type="Proteomes" id="UP000007110">
    <property type="component" value="Unassembled WGS sequence"/>
</dbReference>
<dbReference type="OrthoDB" id="47007at2759"/>
<dbReference type="InParanoid" id="A0A7M7P4S8"/>